<evidence type="ECO:0000313" key="1">
    <source>
        <dbReference type="EMBL" id="CAG7816882.1"/>
    </source>
</evidence>
<name>A0A8J2PBP8_9HEXA</name>
<evidence type="ECO:0000313" key="2">
    <source>
        <dbReference type="Proteomes" id="UP000708208"/>
    </source>
</evidence>
<protein>
    <submittedName>
        <fullName evidence="1">Uncharacterized protein</fullName>
    </submittedName>
</protein>
<dbReference type="EMBL" id="CAJVCH010380473">
    <property type="protein sequence ID" value="CAG7816882.1"/>
    <property type="molecule type" value="Genomic_DNA"/>
</dbReference>
<dbReference type="Proteomes" id="UP000708208">
    <property type="component" value="Unassembled WGS sequence"/>
</dbReference>
<sequence>MRIVISHLPWEFQCREVWPRVLPFTNWNDTIIYNLTQRSVFFHQDHSTGTKHSFPSCSKLLQLNAYIEVGFIYVKLLCGRVPGLGHTESIYDGRRRDIS</sequence>
<accession>A0A8J2PBP8</accession>
<proteinExistence type="predicted"/>
<comment type="caution">
    <text evidence="1">The sequence shown here is derived from an EMBL/GenBank/DDBJ whole genome shotgun (WGS) entry which is preliminary data.</text>
</comment>
<keyword evidence="2" id="KW-1185">Reference proteome</keyword>
<gene>
    <name evidence="1" type="ORF">AFUS01_LOCUS27476</name>
</gene>
<dbReference type="AlphaFoldDB" id="A0A8J2PBP8"/>
<organism evidence="1 2">
    <name type="scientific">Allacma fusca</name>
    <dbReference type="NCBI Taxonomy" id="39272"/>
    <lineage>
        <taxon>Eukaryota</taxon>
        <taxon>Metazoa</taxon>
        <taxon>Ecdysozoa</taxon>
        <taxon>Arthropoda</taxon>
        <taxon>Hexapoda</taxon>
        <taxon>Collembola</taxon>
        <taxon>Symphypleona</taxon>
        <taxon>Sminthuridae</taxon>
        <taxon>Allacma</taxon>
    </lineage>
</organism>
<reference evidence="1" key="1">
    <citation type="submission" date="2021-06" db="EMBL/GenBank/DDBJ databases">
        <authorList>
            <person name="Hodson N. C."/>
            <person name="Mongue J. A."/>
            <person name="Jaron S. K."/>
        </authorList>
    </citation>
    <scope>NUCLEOTIDE SEQUENCE</scope>
</reference>